<dbReference type="GO" id="GO:0004648">
    <property type="term" value="F:O-phospho-L-serine:2-oxoglutarate aminotransferase activity"/>
    <property type="evidence" value="ECO:0007669"/>
    <property type="project" value="UniProtKB-EC"/>
</dbReference>
<dbReference type="Proteomes" id="UP000464865">
    <property type="component" value="Chromosome M15-12"/>
</dbReference>
<dbReference type="NCBIfam" id="TIGR01365">
    <property type="entry name" value="serC_2"/>
    <property type="match status" value="1"/>
</dbReference>
<evidence type="ECO:0000256" key="1">
    <source>
        <dbReference type="ARBA" id="ARBA00001933"/>
    </source>
</evidence>
<accession>A0A7L5BN72</accession>
<dbReference type="Gene3D" id="3.40.640.10">
    <property type="entry name" value="Type I PLP-dependent aspartate aminotransferase-like (Major domain)"/>
    <property type="match status" value="1"/>
</dbReference>
<dbReference type="InterPro" id="IPR015422">
    <property type="entry name" value="PyrdxlP-dep_Trfase_small"/>
</dbReference>
<feature type="region of interest" description="Disordered" evidence="15">
    <location>
        <begin position="1"/>
        <end position="22"/>
    </location>
</feature>
<keyword evidence="6 17" id="KW-0032">Aminotransferase</keyword>
<dbReference type="EMBL" id="CP048635">
    <property type="protein sequence ID" value="QIB40271.1"/>
    <property type="molecule type" value="Genomic_DNA"/>
</dbReference>
<dbReference type="GO" id="GO:0006564">
    <property type="term" value="P:L-serine biosynthetic process"/>
    <property type="evidence" value="ECO:0007669"/>
    <property type="project" value="UniProtKB-KW"/>
</dbReference>
<comment type="pathway">
    <text evidence="2">Amino-acid biosynthesis; L-serine biosynthesis; L-serine from 3-phospho-D-glycerate: step 2/3.</text>
</comment>
<proteinExistence type="inferred from homology"/>
<protein>
    <recommendedName>
        <fullName evidence="4">phosphoserine transaminase</fullName>
        <ecNumber evidence="4">2.6.1.52</ecNumber>
    </recommendedName>
    <alternativeName>
        <fullName evidence="12">Phosphohydroxythreonine aminotransferase</fullName>
    </alternativeName>
</protein>
<evidence type="ECO:0000256" key="5">
    <source>
        <dbReference type="ARBA" id="ARBA00022490"/>
    </source>
</evidence>
<evidence type="ECO:0000256" key="13">
    <source>
        <dbReference type="ARBA" id="ARBA00047630"/>
    </source>
</evidence>
<dbReference type="Pfam" id="PF00266">
    <property type="entry name" value="Aminotran_5"/>
    <property type="match status" value="1"/>
</dbReference>
<dbReference type="Gene3D" id="3.90.1150.10">
    <property type="entry name" value="Aspartate Aminotransferase, domain 1"/>
    <property type="match status" value="1"/>
</dbReference>
<evidence type="ECO:0000256" key="12">
    <source>
        <dbReference type="ARBA" id="ARBA00031421"/>
    </source>
</evidence>
<dbReference type="AlphaFoldDB" id="A0A7L5BN72"/>
<dbReference type="RefSeq" id="WP_082185364.1">
    <property type="nucleotide sequence ID" value="NZ_CP048635.1"/>
</dbReference>
<keyword evidence="18" id="KW-1185">Reference proteome</keyword>
<dbReference type="InterPro" id="IPR006271">
    <property type="entry name" value="Pser_aminoTfrase_methanosarc"/>
</dbReference>
<evidence type="ECO:0000259" key="16">
    <source>
        <dbReference type="Pfam" id="PF00266"/>
    </source>
</evidence>
<dbReference type="PANTHER" id="PTHR21152:SF40">
    <property type="entry name" value="ALANINE--GLYOXYLATE AMINOTRANSFERASE"/>
    <property type="match status" value="1"/>
</dbReference>
<evidence type="ECO:0000256" key="4">
    <source>
        <dbReference type="ARBA" id="ARBA00013030"/>
    </source>
</evidence>
<keyword evidence="8 17" id="KW-0808">Transferase</keyword>
<feature type="compositionally biased region" description="Basic and acidic residues" evidence="15">
    <location>
        <begin position="1"/>
        <end position="13"/>
    </location>
</feature>
<keyword evidence="9" id="KW-0663">Pyridoxal phosphate</keyword>
<dbReference type="UniPathway" id="UPA00135">
    <property type="reaction ID" value="UER00197"/>
</dbReference>
<dbReference type="KEGG" id="roy:G3A56_20475"/>
<evidence type="ECO:0000256" key="8">
    <source>
        <dbReference type="ARBA" id="ARBA00022679"/>
    </source>
</evidence>
<feature type="domain" description="Aminotransferase class V" evidence="16">
    <location>
        <begin position="140"/>
        <end position="317"/>
    </location>
</feature>
<keyword evidence="5" id="KW-0963">Cytoplasm</keyword>
<evidence type="ECO:0000256" key="7">
    <source>
        <dbReference type="ARBA" id="ARBA00022605"/>
    </source>
</evidence>
<evidence type="ECO:0000256" key="9">
    <source>
        <dbReference type="ARBA" id="ARBA00022898"/>
    </source>
</evidence>
<evidence type="ECO:0000256" key="10">
    <source>
        <dbReference type="ARBA" id="ARBA00023096"/>
    </source>
</evidence>
<evidence type="ECO:0000256" key="15">
    <source>
        <dbReference type="SAM" id="MobiDB-lite"/>
    </source>
</evidence>
<keyword evidence="10" id="KW-0664">Pyridoxine biosynthesis</keyword>
<comment type="catalytic activity">
    <reaction evidence="13">
        <text>4-(phosphooxy)-L-threonine + 2-oxoglutarate = (R)-3-hydroxy-2-oxo-4-phosphooxybutanoate + L-glutamate</text>
        <dbReference type="Rhea" id="RHEA:16573"/>
        <dbReference type="ChEBI" id="CHEBI:16810"/>
        <dbReference type="ChEBI" id="CHEBI:29985"/>
        <dbReference type="ChEBI" id="CHEBI:58452"/>
        <dbReference type="ChEBI" id="CHEBI:58538"/>
        <dbReference type="EC" id="2.6.1.52"/>
    </reaction>
</comment>
<organism evidence="17 18">
    <name type="scientific">Rhizobium oryzihabitans</name>
    <dbReference type="NCBI Taxonomy" id="2267833"/>
    <lineage>
        <taxon>Bacteria</taxon>
        <taxon>Pseudomonadati</taxon>
        <taxon>Pseudomonadota</taxon>
        <taxon>Alphaproteobacteria</taxon>
        <taxon>Hyphomicrobiales</taxon>
        <taxon>Rhizobiaceae</taxon>
        <taxon>Rhizobium/Agrobacterium group</taxon>
        <taxon>Rhizobium</taxon>
    </lineage>
</organism>
<dbReference type="InterPro" id="IPR022278">
    <property type="entry name" value="Pser_aminoTfrase"/>
</dbReference>
<dbReference type="GO" id="GO:0019265">
    <property type="term" value="P:glycine biosynthetic process, by transamination of glyoxylate"/>
    <property type="evidence" value="ECO:0007669"/>
    <property type="project" value="TreeGrafter"/>
</dbReference>
<keyword evidence="11" id="KW-0718">Serine biosynthesis</keyword>
<evidence type="ECO:0000256" key="11">
    <source>
        <dbReference type="ARBA" id="ARBA00023299"/>
    </source>
</evidence>
<dbReference type="PANTHER" id="PTHR21152">
    <property type="entry name" value="AMINOTRANSFERASE CLASS V"/>
    <property type="match status" value="1"/>
</dbReference>
<dbReference type="GO" id="GO:0008615">
    <property type="term" value="P:pyridoxine biosynthetic process"/>
    <property type="evidence" value="ECO:0007669"/>
    <property type="project" value="UniProtKB-KW"/>
</dbReference>
<dbReference type="CDD" id="cd01494">
    <property type="entry name" value="AAT_I"/>
    <property type="match status" value="1"/>
</dbReference>
<dbReference type="GO" id="GO:0008453">
    <property type="term" value="F:alanine-glyoxylate transaminase activity"/>
    <property type="evidence" value="ECO:0007669"/>
    <property type="project" value="TreeGrafter"/>
</dbReference>
<dbReference type="PIRSF" id="PIRSF000525">
    <property type="entry name" value="SerC"/>
    <property type="match status" value="1"/>
</dbReference>
<comment type="similarity">
    <text evidence="3">Belongs to the class-V pyridoxal-phosphate-dependent aminotransferase family. SerC subfamily.</text>
</comment>
<dbReference type="NCBIfam" id="NF002841">
    <property type="entry name" value="PRK03080.1-2"/>
    <property type="match status" value="1"/>
</dbReference>
<evidence type="ECO:0000256" key="14">
    <source>
        <dbReference type="ARBA" id="ARBA00049007"/>
    </source>
</evidence>
<evidence type="ECO:0000313" key="18">
    <source>
        <dbReference type="Proteomes" id="UP000464865"/>
    </source>
</evidence>
<comment type="cofactor">
    <cofactor evidence="1">
        <name>pyridoxal 5'-phosphate</name>
        <dbReference type="ChEBI" id="CHEBI:597326"/>
    </cofactor>
</comment>
<evidence type="ECO:0000256" key="3">
    <source>
        <dbReference type="ARBA" id="ARBA00006904"/>
    </source>
</evidence>
<dbReference type="InterPro" id="IPR015421">
    <property type="entry name" value="PyrdxlP-dep_Trfase_major"/>
</dbReference>
<dbReference type="EC" id="2.6.1.52" evidence="4"/>
<comment type="catalytic activity">
    <reaction evidence="14">
        <text>O-phospho-L-serine + 2-oxoglutarate = 3-phosphooxypyruvate + L-glutamate</text>
        <dbReference type="Rhea" id="RHEA:14329"/>
        <dbReference type="ChEBI" id="CHEBI:16810"/>
        <dbReference type="ChEBI" id="CHEBI:18110"/>
        <dbReference type="ChEBI" id="CHEBI:29985"/>
        <dbReference type="ChEBI" id="CHEBI:57524"/>
        <dbReference type="EC" id="2.6.1.52"/>
    </reaction>
</comment>
<gene>
    <name evidence="17" type="ORF">G3A56_20475</name>
</gene>
<evidence type="ECO:0000256" key="6">
    <source>
        <dbReference type="ARBA" id="ARBA00022576"/>
    </source>
</evidence>
<reference evidence="17 18" key="1">
    <citation type="submission" date="2020-02" db="EMBL/GenBank/DDBJ databases">
        <title>Plant-Promoting Endophytic Bacterium Rhizobium oryzihabitans sp. nov., Isolated from the Root of Rice.</title>
        <authorList>
            <person name="zhao J."/>
            <person name="Zhang G."/>
        </authorList>
    </citation>
    <scope>NUCLEOTIDE SEQUENCE [LARGE SCALE GENOMIC DNA]</scope>
    <source>
        <strain evidence="17 18">M15</strain>
    </source>
</reference>
<dbReference type="GO" id="GO:0004760">
    <property type="term" value="F:L-serine-pyruvate transaminase activity"/>
    <property type="evidence" value="ECO:0007669"/>
    <property type="project" value="TreeGrafter"/>
</dbReference>
<name>A0A7L5BN72_9HYPH</name>
<dbReference type="InterPro" id="IPR000192">
    <property type="entry name" value="Aminotrans_V_dom"/>
</dbReference>
<dbReference type="InterPro" id="IPR015424">
    <property type="entry name" value="PyrdxlP-dep_Trfase"/>
</dbReference>
<evidence type="ECO:0000313" key="17">
    <source>
        <dbReference type="EMBL" id="QIB40271.1"/>
    </source>
</evidence>
<sequence>MTDIVKPDVRPDNTHFSSGPCSKRPGWSLDALSDAPLGRSHRAKVGKAKLKQAIDLTREVLNVPADYRIGIVPASDTGAVEMALWSLLGERGVDMLAWESFGAGWVTDVVKQLKLKDVRKFEADYGLLPNLAEVDFDRDVVFTWNGTTSGVRVPNADFIPADRKGLTICDATSAAFAQDMDFTKLDVVTFSWQKVLGGEGGHGVIILSPRAVERLLSYAPAWPLPKIFRMVSSGKLIEGIFTGETINTPSMLCVEDYIDALLWAKNLGGLKALIGRADANAKVIYDFIEKNDWIANLAVKPETRSNTSVCLKIVDPEVQALDPAAQADFAKGVVALLEKENVALDIGAYRDAPSGLRIWAGATIETADMEAVMPWLAWAYQTQKAALSKAAA</sequence>
<evidence type="ECO:0000256" key="2">
    <source>
        <dbReference type="ARBA" id="ARBA00005099"/>
    </source>
</evidence>
<dbReference type="SUPFAM" id="SSF53383">
    <property type="entry name" value="PLP-dependent transferases"/>
    <property type="match status" value="1"/>
</dbReference>
<keyword evidence="7" id="KW-0028">Amino-acid biosynthesis</keyword>